<protein>
    <submittedName>
        <fullName evidence="1">Uncharacterized protein</fullName>
    </submittedName>
</protein>
<accession>A0A382E0A5</accession>
<reference evidence="1" key="1">
    <citation type="submission" date="2018-05" db="EMBL/GenBank/DDBJ databases">
        <authorList>
            <person name="Lanie J.A."/>
            <person name="Ng W.-L."/>
            <person name="Kazmierczak K.M."/>
            <person name="Andrzejewski T.M."/>
            <person name="Davidsen T.M."/>
            <person name="Wayne K.J."/>
            <person name="Tettelin H."/>
            <person name="Glass J.I."/>
            <person name="Rusch D."/>
            <person name="Podicherti R."/>
            <person name="Tsui H.-C.T."/>
            <person name="Winkler M.E."/>
        </authorList>
    </citation>
    <scope>NUCLEOTIDE SEQUENCE</scope>
</reference>
<name>A0A382E0A5_9ZZZZ</name>
<gene>
    <name evidence="1" type="ORF">METZ01_LOCUS196656</name>
</gene>
<dbReference type="EMBL" id="UINC01041902">
    <property type="protein sequence ID" value="SVB43802.1"/>
    <property type="molecule type" value="Genomic_DNA"/>
</dbReference>
<organism evidence="1">
    <name type="scientific">marine metagenome</name>
    <dbReference type="NCBI Taxonomy" id="408172"/>
    <lineage>
        <taxon>unclassified sequences</taxon>
        <taxon>metagenomes</taxon>
        <taxon>ecological metagenomes</taxon>
    </lineage>
</organism>
<sequence>MIGGFGFETFSAYSQTLNVRESLIA</sequence>
<proteinExistence type="predicted"/>
<dbReference type="AlphaFoldDB" id="A0A382E0A5"/>
<evidence type="ECO:0000313" key="1">
    <source>
        <dbReference type="EMBL" id="SVB43802.1"/>
    </source>
</evidence>